<gene>
    <name evidence="1" type="ORF">SAMN06265222_109152</name>
</gene>
<dbReference type="Proteomes" id="UP001158067">
    <property type="component" value="Unassembled WGS sequence"/>
</dbReference>
<dbReference type="InterPro" id="IPR007825">
    <property type="entry name" value="Major_OMP_Legionella"/>
</dbReference>
<organism evidence="1 2">
    <name type="scientific">Neorhodopirellula lusitana</name>
    <dbReference type="NCBI Taxonomy" id="445327"/>
    <lineage>
        <taxon>Bacteria</taxon>
        <taxon>Pseudomonadati</taxon>
        <taxon>Planctomycetota</taxon>
        <taxon>Planctomycetia</taxon>
        <taxon>Pirellulales</taxon>
        <taxon>Pirellulaceae</taxon>
        <taxon>Neorhodopirellula</taxon>
    </lineage>
</organism>
<dbReference type="RefSeq" id="WP_283433731.1">
    <property type="nucleotide sequence ID" value="NZ_FXUG01000009.1"/>
</dbReference>
<reference evidence="1 2" key="1">
    <citation type="submission" date="2017-05" db="EMBL/GenBank/DDBJ databases">
        <authorList>
            <person name="Varghese N."/>
            <person name="Submissions S."/>
        </authorList>
    </citation>
    <scope>NUCLEOTIDE SEQUENCE [LARGE SCALE GENOMIC DNA]</scope>
    <source>
        <strain evidence="1 2">DSM 25457</strain>
    </source>
</reference>
<keyword evidence="2" id="KW-1185">Reference proteome</keyword>
<name>A0ABY1QDI3_9BACT</name>
<dbReference type="EMBL" id="FXUG01000009">
    <property type="protein sequence ID" value="SMP65935.1"/>
    <property type="molecule type" value="Genomic_DNA"/>
</dbReference>
<evidence type="ECO:0000313" key="1">
    <source>
        <dbReference type="EMBL" id="SMP65935.1"/>
    </source>
</evidence>
<sequence length="492" mass="53437">MMHCSFAAVLMLVPEGLINQLARLLVSACTAISMNFFTFSKRVCSCLGSANYRPVTESKTEFQSPKQWLRDGFRPGRFTRLAVCSFMLSWAMMGGRSQAEDQINNIPASWQSEAAAIFTPEMESNSELQLAPEVQQVSVEYPIVGADIVGAGTGHDSTMDFQASIDALQTQLAKQESQIRRLTAGSGHAAASARDGRIFATFESVLVQPVQSNGTGVIVETDDGYSHVAFPWTISHSPRVSLGQESSPNSMGWRLRMWEFRHSQGFAANDTNGLIPIGNEATAGYFIENGDMLTGVSLLTEGTFMSQIRADVIDLEFQKQITAPFDIYAGLRYGRVSQGYQAATDEGNVKAQSEFRGIGPTVAMRVTHRLPLERLELFSNLRGSMLFGAKDFIATDDVPGNVGQFSGQLDLRSGDDFADSLVTNAELQIGIRYTIRKYCTLSVAMEAQHFGNVGGPNPTAAFAGVDGGITGDSPLDDSLSFLGLSVQSEFLW</sequence>
<evidence type="ECO:0000313" key="2">
    <source>
        <dbReference type="Proteomes" id="UP001158067"/>
    </source>
</evidence>
<protein>
    <submittedName>
        <fullName evidence="1">Uncharacterized protein</fullName>
    </submittedName>
</protein>
<proteinExistence type="predicted"/>
<comment type="caution">
    <text evidence="1">The sequence shown here is derived from an EMBL/GenBank/DDBJ whole genome shotgun (WGS) entry which is preliminary data.</text>
</comment>
<dbReference type="Pfam" id="PF05150">
    <property type="entry name" value="Legionella_OMP"/>
    <property type="match status" value="1"/>
</dbReference>
<accession>A0ABY1QDI3</accession>